<feature type="transmembrane region" description="Helical" evidence="1">
    <location>
        <begin position="12"/>
        <end position="37"/>
    </location>
</feature>
<reference evidence="2" key="1">
    <citation type="submission" date="2020-08" db="EMBL/GenBank/DDBJ databases">
        <title>Genomic Encyclopedia of Type Strains, Phase IV (KMG-IV): sequencing the most valuable type-strain genomes for metagenomic binning, comparative biology and taxonomic classification.</title>
        <authorList>
            <person name="Goeker M."/>
        </authorList>
    </citation>
    <scope>NUCLEOTIDE SEQUENCE</scope>
    <source>
        <strain evidence="2">DSM 669</strain>
    </source>
</reference>
<evidence type="ECO:0008006" key="4">
    <source>
        <dbReference type="Google" id="ProtNLM"/>
    </source>
</evidence>
<keyword evidence="1" id="KW-1133">Transmembrane helix</keyword>
<dbReference type="GeneID" id="68693062"/>
<sequence length="366" mass="38807">MALLDDEGNLFGVINVVDALVVLFVVAVVTAGAAFVLQPEPAPEEPDLSSTHVTLDLGSQPNYIASEIGVGDTHDADENSELTITDVYRAPEDGQTRVTVRAELEGMANDDGMTYADAPLRLGRSLDIATNRYQVSGAIRSVGANASLPTDTTDVLLETGLPAVDADEVTVGDQLRIGGQTVATVETINAHATRDPNQHRVLVGLTLATISDGDTTRFGVTPVRRGNTLSLATDEYELDGRIQRVGTLEPPGTPTIRTVTLEISEVREDFAETFHAGMTERADDETIARVTNVDVEPSTLITTGDDGSVNVVDHPINRDVTLTTDLQVREATTGTTFKGRSLQQGSTVVLDLGTTTIEATVVNADA</sequence>
<evidence type="ECO:0000313" key="3">
    <source>
        <dbReference type="Proteomes" id="UP000642919"/>
    </source>
</evidence>
<keyword evidence="1" id="KW-0812">Transmembrane</keyword>
<keyword evidence="1" id="KW-0472">Membrane</keyword>
<proteinExistence type="predicted"/>
<comment type="caution">
    <text evidence="2">The sequence shown here is derived from an EMBL/GenBank/DDBJ whole genome shotgun (WGS) entry which is preliminary data.</text>
</comment>
<evidence type="ECO:0000313" key="2">
    <source>
        <dbReference type="EMBL" id="MBB6090932.1"/>
    </source>
</evidence>
<dbReference type="EMBL" id="JACHGX010000012">
    <property type="protein sequence ID" value="MBB6090932.1"/>
    <property type="molecule type" value="Genomic_DNA"/>
</dbReference>
<accession>A0A841HFA2</accession>
<protein>
    <recommendedName>
        <fullName evidence="4">DUF4330 family protein</fullName>
    </recommendedName>
</protein>
<gene>
    <name evidence="2" type="ORF">HNR49_002318</name>
</gene>
<dbReference type="AlphaFoldDB" id="A0A841HFA2"/>
<dbReference type="Pfam" id="PF14221">
    <property type="entry name" value="DUF4330"/>
    <property type="match status" value="2"/>
</dbReference>
<dbReference type="RefSeq" id="WP_049892471.1">
    <property type="nucleotide sequence ID" value="NZ_JACHGX010000012.1"/>
</dbReference>
<evidence type="ECO:0000256" key="1">
    <source>
        <dbReference type="SAM" id="Phobius"/>
    </source>
</evidence>
<dbReference type="InterPro" id="IPR025480">
    <property type="entry name" value="DUF4330"/>
</dbReference>
<organism evidence="2 3">
    <name type="scientific">Halobacterium salinarum</name>
    <name type="common">Halobacterium halobium</name>
    <dbReference type="NCBI Taxonomy" id="2242"/>
    <lineage>
        <taxon>Archaea</taxon>
        <taxon>Methanobacteriati</taxon>
        <taxon>Methanobacteriota</taxon>
        <taxon>Stenosarchaea group</taxon>
        <taxon>Halobacteria</taxon>
        <taxon>Halobacteriales</taxon>
        <taxon>Halobacteriaceae</taxon>
        <taxon>Halobacterium</taxon>
    </lineage>
</organism>
<name>A0A841HFA2_HALSI</name>
<dbReference type="Proteomes" id="UP000642919">
    <property type="component" value="Unassembled WGS sequence"/>
</dbReference>